<feature type="transmembrane region" description="Helical" evidence="9">
    <location>
        <begin position="58"/>
        <end position="83"/>
    </location>
</feature>
<dbReference type="GeneID" id="94232113"/>
<dbReference type="Proteomes" id="UP000092876">
    <property type="component" value="Unassembled WGS sequence"/>
</dbReference>
<evidence type="ECO:0000256" key="3">
    <source>
        <dbReference type="ARBA" id="ARBA00022737"/>
    </source>
</evidence>
<dbReference type="PROSITE" id="PS51846">
    <property type="entry name" value="CNNM"/>
    <property type="match status" value="1"/>
</dbReference>
<dbReference type="InterPro" id="IPR005170">
    <property type="entry name" value="Transptr-assoc_dom"/>
</dbReference>
<dbReference type="RefSeq" id="WP_065678526.1">
    <property type="nucleotide sequence ID" value="NZ_AP025460.1"/>
</dbReference>
<dbReference type="SUPFAM" id="SSF54631">
    <property type="entry name" value="CBS-domain pair"/>
    <property type="match status" value="1"/>
</dbReference>
<keyword evidence="2 8" id="KW-0812">Transmembrane</keyword>
<dbReference type="SMART" id="SM00116">
    <property type="entry name" value="CBS"/>
    <property type="match status" value="2"/>
</dbReference>
<keyword evidence="5 7" id="KW-0129">CBS domain</keyword>
<feature type="domain" description="CBS" evidence="10">
    <location>
        <begin position="215"/>
        <end position="275"/>
    </location>
</feature>
<sequence length="431" mass="47233">MKILLLVGLIVLNGLFAMSEIALVAAKNSRLKRLAEKHRSAQVALELKENPTRFLSTIQIGITVIGLLSGIVGEATLSAPLAVQLELWGLDPTQANILSTTVVVVGITYFAIVVGELVPKRFAQSQSQAENIAVLVALPIFWLSKIATPFVFALSASTEGILKLMGRGGEEDSVTEDDIHALVKEGSESGVIERGEQEMIRNILQLDDRLVSSLMTPRRDVDFLDISQPVEQIFKKLRSSKHSVFPLCQDHLNKVVGTVSAKALLNQAGNLNIQVIMGLSRSPIYVPESMKALRLLGYFKESGTEMAFIVDEYGDVQGLVTHYDILEAIAGELSNNPKDLWTEQVEDGLLVDGLIPISELKNRLELSDFEGESESFQTLNGLVTWLIGRLPDAGEVVQYQQWQFEVISVENNRIVSIKATQIADDIEGANS</sequence>
<evidence type="ECO:0000256" key="2">
    <source>
        <dbReference type="ARBA" id="ARBA00022692"/>
    </source>
</evidence>
<dbReference type="SMART" id="SM01091">
    <property type="entry name" value="CorC_HlyC"/>
    <property type="match status" value="1"/>
</dbReference>
<dbReference type="InterPro" id="IPR046342">
    <property type="entry name" value="CBS_dom_sf"/>
</dbReference>
<dbReference type="Pfam" id="PF03471">
    <property type="entry name" value="CorC_HlyC"/>
    <property type="match status" value="1"/>
</dbReference>
<feature type="transmembrane region" description="Helical" evidence="9">
    <location>
        <begin position="132"/>
        <end position="155"/>
    </location>
</feature>
<dbReference type="Gene3D" id="3.10.580.10">
    <property type="entry name" value="CBS-domain"/>
    <property type="match status" value="1"/>
</dbReference>
<dbReference type="EMBL" id="FLQP01000016">
    <property type="protein sequence ID" value="SBS62209.1"/>
    <property type="molecule type" value="Genomic_DNA"/>
</dbReference>
<evidence type="ECO:0000256" key="8">
    <source>
        <dbReference type="PROSITE-ProRule" id="PRU01193"/>
    </source>
</evidence>
<evidence type="ECO:0000313" key="12">
    <source>
        <dbReference type="EMBL" id="SBS62209.1"/>
    </source>
</evidence>
<evidence type="ECO:0000256" key="6">
    <source>
        <dbReference type="ARBA" id="ARBA00023136"/>
    </source>
</evidence>
<dbReference type="GO" id="GO:0005886">
    <property type="term" value="C:plasma membrane"/>
    <property type="evidence" value="ECO:0007669"/>
    <property type="project" value="TreeGrafter"/>
</dbReference>
<dbReference type="PANTHER" id="PTHR22777">
    <property type="entry name" value="HEMOLYSIN-RELATED"/>
    <property type="match status" value="1"/>
</dbReference>
<evidence type="ECO:0000256" key="4">
    <source>
        <dbReference type="ARBA" id="ARBA00022989"/>
    </source>
</evidence>
<dbReference type="InterPro" id="IPR044751">
    <property type="entry name" value="Ion_transp-like_CBS"/>
</dbReference>
<name>A0A1C3ILD9_9VIBR</name>
<evidence type="ECO:0000256" key="1">
    <source>
        <dbReference type="ARBA" id="ARBA00004141"/>
    </source>
</evidence>
<dbReference type="Gene3D" id="3.30.465.10">
    <property type="match status" value="1"/>
</dbReference>
<dbReference type="PROSITE" id="PS51371">
    <property type="entry name" value="CBS"/>
    <property type="match status" value="2"/>
</dbReference>
<feature type="domain" description="CNNM transmembrane" evidence="11">
    <location>
        <begin position="1"/>
        <end position="196"/>
    </location>
</feature>
<dbReference type="AlphaFoldDB" id="A0A1C3ILD9"/>
<evidence type="ECO:0000259" key="10">
    <source>
        <dbReference type="PROSITE" id="PS51371"/>
    </source>
</evidence>
<organism evidence="12 13">
    <name type="scientific">Vibrio atlanticus</name>
    <dbReference type="NCBI Taxonomy" id="693153"/>
    <lineage>
        <taxon>Bacteria</taxon>
        <taxon>Pseudomonadati</taxon>
        <taxon>Pseudomonadota</taxon>
        <taxon>Gammaproteobacteria</taxon>
        <taxon>Vibrionales</taxon>
        <taxon>Vibrionaceae</taxon>
        <taxon>Vibrio</taxon>
    </lineage>
</organism>
<dbReference type="Pfam" id="PF00571">
    <property type="entry name" value="CBS"/>
    <property type="match status" value="2"/>
</dbReference>
<dbReference type="InterPro" id="IPR036318">
    <property type="entry name" value="FAD-bd_PCMH-like_sf"/>
</dbReference>
<keyword evidence="4 8" id="KW-1133">Transmembrane helix</keyword>
<dbReference type="CDD" id="cd04590">
    <property type="entry name" value="CBS_pair_CorC_HlyC_assoc"/>
    <property type="match status" value="1"/>
</dbReference>
<dbReference type="SUPFAM" id="SSF56176">
    <property type="entry name" value="FAD-binding/transporter-associated domain-like"/>
    <property type="match status" value="1"/>
</dbReference>
<dbReference type="InterPro" id="IPR002550">
    <property type="entry name" value="CNNM"/>
</dbReference>
<evidence type="ECO:0000259" key="11">
    <source>
        <dbReference type="PROSITE" id="PS51846"/>
    </source>
</evidence>
<dbReference type="Pfam" id="PF01595">
    <property type="entry name" value="CNNM"/>
    <property type="match status" value="1"/>
</dbReference>
<gene>
    <name evidence="12" type="primary">corC_2</name>
    <name evidence="12" type="ORF">VAT7223_01034</name>
</gene>
<protein>
    <submittedName>
        <fullName evidence="12">Magnesium and cobalt efflux protein CorC</fullName>
    </submittedName>
</protein>
<dbReference type="InterPro" id="IPR016169">
    <property type="entry name" value="FAD-bd_PCMH_sub2"/>
</dbReference>
<feature type="transmembrane region" description="Helical" evidence="9">
    <location>
        <begin position="95"/>
        <end position="112"/>
    </location>
</feature>
<reference evidence="13" key="1">
    <citation type="submission" date="2016-06" db="EMBL/GenBank/DDBJ databases">
        <authorList>
            <person name="Rodrigo-Torres Lidia"/>
            <person name="Arahal R.David."/>
        </authorList>
    </citation>
    <scope>NUCLEOTIDE SEQUENCE [LARGE SCALE GENOMIC DNA]</scope>
    <source>
        <strain evidence="13">CECT 7223</strain>
    </source>
</reference>
<evidence type="ECO:0000256" key="9">
    <source>
        <dbReference type="SAM" id="Phobius"/>
    </source>
</evidence>
<dbReference type="PANTHER" id="PTHR22777:SF17">
    <property type="entry name" value="UPF0053 PROTEIN SLL0260"/>
    <property type="match status" value="1"/>
</dbReference>
<accession>A0A1C3ILD9</accession>
<evidence type="ECO:0000256" key="5">
    <source>
        <dbReference type="ARBA" id="ARBA00023122"/>
    </source>
</evidence>
<evidence type="ECO:0000256" key="7">
    <source>
        <dbReference type="PROSITE-ProRule" id="PRU00703"/>
    </source>
</evidence>
<proteinExistence type="predicted"/>
<dbReference type="GO" id="GO:0050660">
    <property type="term" value="F:flavin adenine dinucleotide binding"/>
    <property type="evidence" value="ECO:0007669"/>
    <property type="project" value="InterPro"/>
</dbReference>
<dbReference type="InterPro" id="IPR000644">
    <property type="entry name" value="CBS_dom"/>
</dbReference>
<keyword evidence="3" id="KW-0677">Repeat</keyword>
<comment type="subcellular location">
    <subcellularLocation>
        <location evidence="1">Membrane</location>
        <topology evidence="1">Multi-pass membrane protein</topology>
    </subcellularLocation>
</comment>
<feature type="domain" description="CBS" evidence="10">
    <location>
        <begin position="279"/>
        <end position="340"/>
    </location>
</feature>
<keyword evidence="6 8" id="KW-0472">Membrane</keyword>
<evidence type="ECO:0000313" key="13">
    <source>
        <dbReference type="Proteomes" id="UP000092876"/>
    </source>
</evidence>